<accession>A0A8J7H041</accession>
<organism evidence="3 4">
    <name type="scientific">Longispora fulva</name>
    <dbReference type="NCBI Taxonomy" id="619741"/>
    <lineage>
        <taxon>Bacteria</taxon>
        <taxon>Bacillati</taxon>
        <taxon>Actinomycetota</taxon>
        <taxon>Actinomycetes</taxon>
        <taxon>Micromonosporales</taxon>
        <taxon>Micromonosporaceae</taxon>
        <taxon>Longispora</taxon>
    </lineage>
</organism>
<evidence type="ECO:0000313" key="3">
    <source>
        <dbReference type="EMBL" id="MBG6141650.1"/>
    </source>
</evidence>
<evidence type="ECO:0000313" key="4">
    <source>
        <dbReference type="Proteomes" id="UP000622552"/>
    </source>
</evidence>
<dbReference type="RefSeq" id="WP_197008039.1">
    <property type="nucleotide sequence ID" value="NZ_BONS01000013.1"/>
</dbReference>
<keyword evidence="4" id="KW-1185">Reference proteome</keyword>
<dbReference type="CDD" id="cd00093">
    <property type="entry name" value="HTH_XRE"/>
    <property type="match status" value="1"/>
</dbReference>
<dbReference type="Proteomes" id="UP000622552">
    <property type="component" value="Unassembled WGS sequence"/>
</dbReference>
<feature type="domain" description="HTH cro/C1-type" evidence="2">
    <location>
        <begin position="35"/>
        <end position="78"/>
    </location>
</feature>
<reference evidence="3" key="1">
    <citation type="submission" date="2020-11" db="EMBL/GenBank/DDBJ databases">
        <title>Sequencing the genomes of 1000 actinobacteria strains.</title>
        <authorList>
            <person name="Klenk H.-P."/>
        </authorList>
    </citation>
    <scope>NUCLEOTIDE SEQUENCE</scope>
    <source>
        <strain evidence="3">DSM 45356</strain>
    </source>
</reference>
<protein>
    <submittedName>
        <fullName evidence="3">Transcriptional regulator with XRE-family HTH domain</fullName>
    </submittedName>
</protein>
<feature type="region of interest" description="Disordered" evidence="1">
    <location>
        <begin position="153"/>
        <end position="172"/>
    </location>
</feature>
<proteinExistence type="predicted"/>
<dbReference type="PROSITE" id="PS50943">
    <property type="entry name" value="HTH_CROC1"/>
    <property type="match status" value="1"/>
</dbReference>
<dbReference type="InterPro" id="IPR010982">
    <property type="entry name" value="Lambda_DNA-bd_dom_sf"/>
</dbReference>
<dbReference type="SUPFAM" id="SSF47413">
    <property type="entry name" value="lambda repressor-like DNA-binding domains"/>
    <property type="match status" value="1"/>
</dbReference>
<evidence type="ECO:0000256" key="1">
    <source>
        <dbReference type="SAM" id="MobiDB-lite"/>
    </source>
</evidence>
<name>A0A8J7H041_9ACTN</name>
<evidence type="ECO:0000259" key="2">
    <source>
        <dbReference type="PROSITE" id="PS50943"/>
    </source>
</evidence>
<dbReference type="Gene3D" id="1.10.260.40">
    <property type="entry name" value="lambda repressor-like DNA-binding domains"/>
    <property type="match status" value="1"/>
</dbReference>
<sequence length="172" mass="18706">MVLGVYEKVAAMLDLRELGTALKVRRVSLHYASATALAEHLGCNLNVITRIEKGETPRPRAGTLRLLETALRLQPDTLWRSFAHGEELRFAEHPGLSPDRALPDPARFLDAVPGTAALLQGGGVNEERRQRLSELIEKVYAAGFAAGSLSKEMESLTAEQAGSEPVRPRGRG</sequence>
<dbReference type="Pfam" id="PF13560">
    <property type="entry name" value="HTH_31"/>
    <property type="match status" value="1"/>
</dbReference>
<dbReference type="EMBL" id="JADOUF010000001">
    <property type="protein sequence ID" value="MBG6141650.1"/>
    <property type="molecule type" value="Genomic_DNA"/>
</dbReference>
<dbReference type="AlphaFoldDB" id="A0A8J7H041"/>
<comment type="caution">
    <text evidence="3">The sequence shown here is derived from an EMBL/GenBank/DDBJ whole genome shotgun (WGS) entry which is preliminary data.</text>
</comment>
<dbReference type="SMART" id="SM00530">
    <property type="entry name" value="HTH_XRE"/>
    <property type="match status" value="1"/>
</dbReference>
<dbReference type="InterPro" id="IPR001387">
    <property type="entry name" value="Cro/C1-type_HTH"/>
</dbReference>
<gene>
    <name evidence="3" type="ORF">IW245_007844</name>
</gene>
<dbReference type="GO" id="GO:0003677">
    <property type="term" value="F:DNA binding"/>
    <property type="evidence" value="ECO:0007669"/>
    <property type="project" value="InterPro"/>
</dbReference>